<dbReference type="PhylomeDB" id="A0A0G4HX38"/>
<accession>A0A0G4HX38</accession>
<dbReference type="AlphaFoldDB" id="A0A0G4HX38"/>
<dbReference type="InterPro" id="IPR001584">
    <property type="entry name" value="Integrase_cat-core"/>
</dbReference>
<evidence type="ECO:0000313" key="3">
    <source>
        <dbReference type="EMBL" id="CEM49052.1"/>
    </source>
</evidence>
<feature type="region of interest" description="Disordered" evidence="1">
    <location>
        <begin position="289"/>
        <end position="309"/>
    </location>
</feature>
<dbReference type="GO" id="GO:0015074">
    <property type="term" value="P:DNA integration"/>
    <property type="evidence" value="ECO:0007669"/>
    <property type="project" value="InterPro"/>
</dbReference>
<feature type="compositionally biased region" description="Acidic residues" evidence="1">
    <location>
        <begin position="182"/>
        <end position="203"/>
    </location>
</feature>
<sequence>MCPSKLRASKKAANVHCTTVSFASAAVISPDLVHGPHFGKDDRATVEAVGELYLEKVSASITYTVKVLDTPVPVRTAGRNDSSEASRVVVYATHSVTLDDVIFGDRLESITFLILPQSSIPFLFSKALAQRLSVKMDYQDNVMVIPSPSGLDVTLTWIDLREYYSLPLVQDNDSPPSLVGSDESDDERPLLEDDSNESEDEIDNSAPFRPLPFALCMTTSPTTTPALHSPPEGIAGVGVPVSMGEAPEGVRVCVSKGETPEGVCMSVSPEEASVPSGEGVEGLKEPTCPGGLAGGASTTAQNSVKATTGGDVPSLSVSFSNDCDSPPSESLSVDESEPSLSEFEFFQFTFTIQLKQTGTVKIFTASDFWDLVRGVHCECAHVGVKEVMAQLLFHFSFKLPLTTIRACVARVLSSCLECPQVKGPVGFSIPGVSFTKRAYVGARLHLDSLYLRASDCGPTHQLTVLEDFLPYGLAPRFAAHPNSHETVAFLQNVWFPRFGVPEEIRCDQGSEFANAPLIELSKRRGFRFSFAPSGYKDGNSLSERWQREVLASIRSLLLEHQLPGSSWPEIHDEAIRRLNNRMSV</sequence>
<dbReference type="EMBL" id="CDMZ01004219">
    <property type="protein sequence ID" value="CEM49052.1"/>
    <property type="molecule type" value="Genomic_DNA"/>
</dbReference>
<name>A0A0G4HX38_9ALVE</name>
<organism evidence="3">
    <name type="scientific">Chromera velia CCMP2878</name>
    <dbReference type="NCBI Taxonomy" id="1169474"/>
    <lineage>
        <taxon>Eukaryota</taxon>
        <taxon>Sar</taxon>
        <taxon>Alveolata</taxon>
        <taxon>Colpodellida</taxon>
        <taxon>Chromeraceae</taxon>
        <taxon>Chromera</taxon>
    </lineage>
</organism>
<reference evidence="3" key="1">
    <citation type="submission" date="2014-11" db="EMBL/GenBank/DDBJ databases">
        <authorList>
            <person name="Otto D Thomas"/>
            <person name="Naeem Raeece"/>
        </authorList>
    </citation>
    <scope>NUCLEOTIDE SEQUENCE</scope>
</reference>
<proteinExistence type="predicted"/>
<dbReference type="VEuPathDB" id="CryptoDB:Cvel_32969"/>
<protein>
    <recommendedName>
        <fullName evidence="2">Integrase catalytic domain-containing protein</fullName>
    </recommendedName>
</protein>
<dbReference type="SUPFAM" id="SSF53098">
    <property type="entry name" value="Ribonuclease H-like"/>
    <property type="match status" value="1"/>
</dbReference>
<feature type="domain" description="Integrase catalytic" evidence="2">
    <location>
        <begin position="426"/>
        <end position="584"/>
    </location>
</feature>
<feature type="region of interest" description="Disordered" evidence="1">
    <location>
        <begin position="171"/>
        <end position="209"/>
    </location>
</feature>
<dbReference type="Gene3D" id="3.30.420.10">
    <property type="entry name" value="Ribonuclease H-like superfamily/Ribonuclease H"/>
    <property type="match status" value="1"/>
</dbReference>
<dbReference type="InterPro" id="IPR036397">
    <property type="entry name" value="RNaseH_sf"/>
</dbReference>
<evidence type="ECO:0000259" key="2">
    <source>
        <dbReference type="PROSITE" id="PS50994"/>
    </source>
</evidence>
<evidence type="ECO:0000256" key="1">
    <source>
        <dbReference type="SAM" id="MobiDB-lite"/>
    </source>
</evidence>
<dbReference type="InterPro" id="IPR012337">
    <property type="entry name" value="RNaseH-like_sf"/>
</dbReference>
<gene>
    <name evidence="3" type="ORF">Cvel_32969</name>
</gene>
<feature type="compositionally biased region" description="Polar residues" evidence="1">
    <location>
        <begin position="296"/>
        <end position="306"/>
    </location>
</feature>
<dbReference type="PROSITE" id="PS50994">
    <property type="entry name" value="INTEGRASE"/>
    <property type="match status" value="1"/>
</dbReference>
<dbReference type="GO" id="GO:0003676">
    <property type="term" value="F:nucleic acid binding"/>
    <property type="evidence" value="ECO:0007669"/>
    <property type="project" value="InterPro"/>
</dbReference>